<dbReference type="EMBL" id="JAYKXN010000001">
    <property type="protein sequence ID" value="KAK7318459.1"/>
    <property type="molecule type" value="Genomic_DNA"/>
</dbReference>
<reference evidence="1 2" key="1">
    <citation type="submission" date="2024-01" db="EMBL/GenBank/DDBJ databases">
        <title>The genomes of 5 underutilized Papilionoideae crops provide insights into root nodulation and disease resistance.</title>
        <authorList>
            <person name="Yuan L."/>
        </authorList>
    </citation>
    <scope>NUCLEOTIDE SEQUENCE [LARGE SCALE GENOMIC DNA]</scope>
    <source>
        <strain evidence="1">LY-2023</strain>
        <tissue evidence="1">Leaf</tissue>
    </source>
</reference>
<dbReference type="AlphaFoldDB" id="A0AAN9KMG6"/>
<accession>A0AAN9KMG6</accession>
<sequence>MPAIAALSTDSDLIKTTSPTPSDIPIHETLSNELIDGQSMGEPCLLNQQITWRNSSVYALNCFIAGKTFTKLGVAFVLC</sequence>
<protein>
    <submittedName>
        <fullName evidence="1">Uncharacterized protein</fullName>
    </submittedName>
</protein>
<evidence type="ECO:0000313" key="1">
    <source>
        <dbReference type="EMBL" id="KAK7318459.1"/>
    </source>
</evidence>
<evidence type="ECO:0000313" key="2">
    <source>
        <dbReference type="Proteomes" id="UP001359559"/>
    </source>
</evidence>
<comment type="caution">
    <text evidence="1">The sequence shown here is derived from an EMBL/GenBank/DDBJ whole genome shotgun (WGS) entry which is preliminary data.</text>
</comment>
<gene>
    <name evidence="1" type="ORF">RJT34_03161</name>
</gene>
<keyword evidence="2" id="KW-1185">Reference proteome</keyword>
<proteinExistence type="predicted"/>
<dbReference type="Proteomes" id="UP001359559">
    <property type="component" value="Unassembled WGS sequence"/>
</dbReference>
<name>A0AAN9KMG6_CLITE</name>
<organism evidence="1 2">
    <name type="scientific">Clitoria ternatea</name>
    <name type="common">Butterfly pea</name>
    <dbReference type="NCBI Taxonomy" id="43366"/>
    <lineage>
        <taxon>Eukaryota</taxon>
        <taxon>Viridiplantae</taxon>
        <taxon>Streptophyta</taxon>
        <taxon>Embryophyta</taxon>
        <taxon>Tracheophyta</taxon>
        <taxon>Spermatophyta</taxon>
        <taxon>Magnoliopsida</taxon>
        <taxon>eudicotyledons</taxon>
        <taxon>Gunneridae</taxon>
        <taxon>Pentapetalae</taxon>
        <taxon>rosids</taxon>
        <taxon>fabids</taxon>
        <taxon>Fabales</taxon>
        <taxon>Fabaceae</taxon>
        <taxon>Papilionoideae</taxon>
        <taxon>50 kb inversion clade</taxon>
        <taxon>NPAAA clade</taxon>
        <taxon>indigoferoid/millettioid clade</taxon>
        <taxon>Phaseoleae</taxon>
        <taxon>Clitoria</taxon>
    </lineage>
</organism>